<accession>D6U8A8</accession>
<dbReference type="Proteomes" id="UP000004508">
    <property type="component" value="Unassembled WGS sequence"/>
</dbReference>
<dbReference type="EMBL" id="ADVG01000005">
    <property type="protein sequence ID" value="EFH80119.1"/>
    <property type="molecule type" value="Genomic_DNA"/>
</dbReference>
<keyword evidence="2" id="KW-1185">Reference proteome</keyword>
<sequence>MELGSLSAHHEKTTRGLCRLVHGSHLLWQGSLVQGRSEEEKVFARIPSRLDIHAYRRQYAQALYQQLSGLPLPPATGRLPRGILDEEAVLAVSRALGHNRRDVVLTYYLR</sequence>
<reference evidence="1 2" key="1">
    <citation type="journal article" date="2011" name="Stand. Genomic Sci.">
        <title>Non-contiguous finished genome sequence and contextual data of the filamentous soil bacterium Ktedonobacter racemifer type strain (SOSP1-21).</title>
        <authorList>
            <person name="Chang Y.J."/>
            <person name="Land M."/>
            <person name="Hauser L."/>
            <person name="Chertkov O."/>
            <person name="Del Rio T.G."/>
            <person name="Nolan M."/>
            <person name="Copeland A."/>
            <person name="Tice H."/>
            <person name="Cheng J.F."/>
            <person name="Lucas S."/>
            <person name="Han C."/>
            <person name="Goodwin L."/>
            <person name="Pitluck S."/>
            <person name="Ivanova N."/>
            <person name="Ovchinikova G."/>
            <person name="Pati A."/>
            <person name="Chen A."/>
            <person name="Palaniappan K."/>
            <person name="Mavromatis K."/>
            <person name="Liolios K."/>
            <person name="Brettin T."/>
            <person name="Fiebig A."/>
            <person name="Rohde M."/>
            <person name="Abt B."/>
            <person name="Goker M."/>
            <person name="Detter J.C."/>
            <person name="Woyke T."/>
            <person name="Bristow J."/>
            <person name="Eisen J.A."/>
            <person name="Markowitz V."/>
            <person name="Hugenholtz P."/>
            <person name="Kyrpides N.C."/>
            <person name="Klenk H.P."/>
            <person name="Lapidus A."/>
        </authorList>
    </citation>
    <scope>NUCLEOTIDE SEQUENCE [LARGE SCALE GENOMIC DNA]</scope>
    <source>
        <strain evidence="2">DSM 44963</strain>
    </source>
</reference>
<name>D6U8A8_KTERA</name>
<dbReference type="InParanoid" id="D6U8A8"/>
<organism evidence="1 2">
    <name type="scientific">Ktedonobacter racemifer DSM 44963</name>
    <dbReference type="NCBI Taxonomy" id="485913"/>
    <lineage>
        <taxon>Bacteria</taxon>
        <taxon>Bacillati</taxon>
        <taxon>Chloroflexota</taxon>
        <taxon>Ktedonobacteria</taxon>
        <taxon>Ktedonobacterales</taxon>
        <taxon>Ktedonobacteraceae</taxon>
        <taxon>Ktedonobacter</taxon>
    </lineage>
</organism>
<gene>
    <name evidence="1" type="ORF">Krac_0673</name>
</gene>
<evidence type="ECO:0000313" key="2">
    <source>
        <dbReference type="Proteomes" id="UP000004508"/>
    </source>
</evidence>
<comment type="caution">
    <text evidence="1">The sequence shown here is derived from an EMBL/GenBank/DDBJ whole genome shotgun (WGS) entry which is preliminary data.</text>
</comment>
<evidence type="ECO:0000313" key="1">
    <source>
        <dbReference type="EMBL" id="EFH80119.1"/>
    </source>
</evidence>
<proteinExistence type="predicted"/>
<protein>
    <submittedName>
        <fullName evidence="1">Uncharacterized protein</fullName>
    </submittedName>
</protein>
<dbReference type="AlphaFoldDB" id="D6U8A8"/>